<evidence type="ECO:0000313" key="3">
    <source>
        <dbReference type="Proteomes" id="UP000249354"/>
    </source>
</evidence>
<comment type="caution">
    <text evidence="2">The sequence shown here is derived from an EMBL/GenBank/DDBJ whole genome shotgun (WGS) entry which is preliminary data.</text>
</comment>
<reference evidence="3" key="1">
    <citation type="submission" date="2018-04" db="EMBL/GenBank/DDBJ databases">
        <authorList>
            <person name="Cornet L."/>
        </authorList>
    </citation>
    <scope>NUCLEOTIDE SEQUENCE [LARGE SCALE GENOMIC DNA]</scope>
</reference>
<sequence>MIASSKPLKMTAEEYLEWESRQKLRYEYCDGEVFAMAGGTKGHNRSALNLYGALVDKVDASGCEINTSDVKVQVKGGRFYRYPDLVVSCDERDKTNDTFYKFPKVIVEVLSSSTEAVDRGEKFQEYRQISTLEEYVLISAKQMQVECFRRGEGRMWLYFPYKVGEIVEIASMGVELPIEQLYRNVQLEPTKEE</sequence>
<dbReference type="SUPFAM" id="SSF52980">
    <property type="entry name" value="Restriction endonuclease-like"/>
    <property type="match status" value="1"/>
</dbReference>
<dbReference type="EMBL" id="QBMC01000043">
    <property type="protein sequence ID" value="PZO19496.1"/>
    <property type="molecule type" value="Genomic_DNA"/>
</dbReference>
<dbReference type="PANTHER" id="PTHR36558:SF1">
    <property type="entry name" value="RESTRICTION ENDONUCLEASE DOMAIN-CONTAINING PROTEIN-RELATED"/>
    <property type="match status" value="1"/>
</dbReference>
<dbReference type="PANTHER" id="PTHR36558">
    <property type="entry name" value="GLR1098 PROTEIN"/>
    <property type="match status" value="1"/>
</dbReference>
<dbReference type="Proteomes" id="UP000249354">
    <property type="component" value="Unassembled WGS sequence"/>
</dbReference>
<dbReference type="InterPro" id="IPR011335">
    <property type="entry name" value="Restrct_endonuc-II-like"/>
</dbReference>
<gene>
    <name evidence="2" type="ORF">DCF25_08380</name>
</gene>
<dbReference type="Gene3D" id="3.90.1570.10">
    <property type="entry name" value="tt1808, chain A"/>
    <property type="match status" value="1"/>
</dbReference>
<accession>A0A2W4UDY6</accession>
<dbReference type="InterPro" id="IPR012296">
    <property type="entry name" value="Nuclease_put_TT1808"/>
</dbReference>
<dbReference type="Pfam" id="PF05685">
    <property type="entry name" value="Uma2"/>
    <property type="match status" value="1"/>
</dbReference>
<organism evidence="2 3">
    <name type="scientific">Leptolyngbya foveolarum</name>
    <dbReference type="NCBI Taxonomy" id="47253"/>
    <lineage>
        <taxon>Bacteria</taxon>
        <taxon>Bacillati</taxon>
        <taxon>Cyanobacteriota</taxon>
        <taxon>Cyanophyceae</taxon>
        <taxon>Leptolyngbyales</taxon>
        <taxon>Leptolyngbyaceae</taxon>
        <taxon>Leptolyngbya group</taxon>
        <taxon>Leptolyngbya</taxon>
    </lineage>
</organism>
<name>A0A2W4UDY6_9CYAN</name>
<proteinExistence type="predicted"/>
<feature type="domain" description="Putative restriction endonuclease" evidence="1">
    <location>
        <begin position="13"/>
        <end position="161"/>
    </location>
</feature>
<dbReference type="InterPro" id="IPR008538">
    <property type="entry name" value="Uma2"/>
</dbReference>
<reference evidence="2 3" key="2">
    <citation type="submission" date="2018-06" db="EMBL/GenBank/DDBJ databases">
        <title>Metagenomic assembly of (sub)arctic Cyanobacteria and their associated microbiome from non-axenic cultures.</title>
        <authorList>
            <person name="Baurain D."/>
        </authorList>
    </citation>
    <scope>NUCLEOTIDE SEQUENCE [LARGE SCALE GENOMIC DNA]</scope>
    <source>
        <strain evidence="2">ULC129bin1</strain>
    </source>
</reference>
<dbReference type="AlphaFoldDB" id="A0A2W4UDY6"/>
<evidence type="ECO:0000313" key="2">
    <source>
        <dbReference type="EMBL" id="PZO19496.1"/>
    </source>
</evidence>
<dbReference type="CDD" id="cd06260">
    <property type="entry name" value="DUF820-like"/>
    <property type="match status" value="1"/>
</dbReference>
<evidence type="ECO:0000259" key="1">
    <source>
        <dbReference type="Pfam" id="PF05685"/>
    </source>
</evidence>
<protein>
    <recommendedName>
        <fullName evidence="1">Putative restriction endonuclease domain-containing protein</fullName>
    </recommendedName>
</protein>